<feature type="repeat" description="PPR" evidence="2">
    <location>
        <begin position="470"/>
        <end position="504"/>
    </location>
</feature>
<proteinExistence type="predicted"/>
<keyword evidence="1" id="KW-0677">Repeat</keyword>
<dbReference type="FunFam" id="1.25.40.10:FF:000285">
    <property type="entry name" value="Pentatricopeptide repeat-containing protein, chloroplastic"/>
    <property type="match status" value="1"/>
</dbReference>
<dbReference type="InterPro" id="IPR011990">
    <property type="entry name" value="TPR-like_helical_dom_sf"/>
</dbReference>
<dbReference type="NCBIfam" id="TIGR00756">
    <property type="entry name" value="PPR"/>
    <property type="match status" value="6"/>
</dbReference>
<dbReference type="FunFam" id="1.25.40.10:FF:000381">
    <property type="entry name" value="Pentatricopeptide repeat-containing protein"/>
    <property type="match status" value="1"/>
</dbReference>
<dbReference type="PANTHER" id="PTHR47926:SF533">
    <property type="entry name" value="DYW DOMAIN-CONTAINING PROTEIN"/>
    <property type="match status" value="1"/>
</dbReference>
<protein>
    <recommendedName>
        <fullName evidence="5">Pentatricopeptide repeat-containing protein</fullName>
    </recommendedName>
</protein>
<feature type="repeat" description="PPR" evidence="2">
    <location>
        <begin position="368"/>
        <end position="402"/>
    </location>
</feature>
<dbReference type="InterPro" id="IPR046960">
    <property type="entry name" value="PPR_At4g14850-like_plant"/>
</dbReference>
<dbReference type="FunFam" id="1.25.40.10:FF:000031">
    <property type="entry name" value="Pentatricopeptide repeat-containing protein mitochondrial"/>
    <property type="match status" value="1"/>
</dbReference>
<feature type="repeat" description="PPR" evidence="2">
    <location>
        <begin position="571"/>
        <end position="605"/>
    </location>
</feature>
<dbReference type="InterPro" id="IPR002885">
    <property type="entry name" value="PPR_rpt"/>
</dbReference>
<dbReference type="FunFam" id="1.25.40.10:FF:000090">
    <property type="entry name" value="Pentatricopeptide repeat-containing protein, chloroplastic"/>
    <property type="match status" value="1"/>
</dbReference>
<dbReference type="Pfam" id="PF01535">
    <property type="entry name" value="PPR"/>
    <property type="match status" value="4"/>
</dbReference>
<evidence type="ECO:0000256" key="2">
    <source>
        <dbReference type="PROSITE-ProRule" id="PRU00708"/>
    </source>
</evidence>
<dbReference type="GO" id="GO:0009451">
    <property type="term" value="P:RNA modification"/>
    <property type="evidence" value="ECO:0007669"/>
    <property type="project" value="InterPro"/>
</dbReference>
<gene>
    <name evidence="3" type="ORF">GOP47_0017221</name>
</gene>
<name>A0A9D4ZDR5_ADICA</name>
<dbReference type="OrthoDB" id="1893323at2759"/>
<dbReference type="EMBL" id="JABFUD020000016">
    <property type="protein sequence ID" value="KAI5068876.1"/>
    <property type="molecule type" value="Genomic_DNA"/>
</dbReference>
<sequence>MRVSFANLLDLLQESAWKKDVVAGRAAYSLIVEDGLYLKAKLICLLIKMFAACGNIFDALNIFNTHEQNVYTWSCIILAHAHHGYGDEALLLYHQMQISCIKPNTHTFVAIIKACNNSLLLDEVYSDITTHGLEKDSFVGNCLVDKYARHGNLVKAREIFDQLSLRDATSWSAIITGYTNSGYGWEAVDIFHQMWHKNPSPDEVTFLCILRACASVRALTDGRLVHVEITKWFELGVFIGSTLIDMYGKCNCIEEARKVFDCLPVQNLVCWNAIIAGYVSSKLNLEALHLLDAMQHAGFEPNEITYTAALKACSDIPSLKQGMQFHERILRGSFEGDSIIGSCLVDFYVQCGSMPSACMVFDNLGVRSTVTWTAIIAGHVECGNCQKALEIYHRMRQKEKTKLAAATFLCVLKACISVGDLDLARVAYIECIEEGLDSDVAVGGAVVDAFAKSGNISCAKKFFALLPVKSVVSYSAVMSGLVQQGHCLEAFTLLGSMQREGISPNEVTFICLLKASLGMPSLKLGRLTHMSIVEQSVESVQVVEVTLVAMYSKSGNLLDAQNVFDGSETRDVILWTAMIAGYSEFGNAEEALHLYERMHKDGIQPNEVTFACILKACATLASLDHGRLVHREIMKQGLQFDLFVGNSLVGMFAKCGNLQDARRVFDALHVRDVISWSAMIEGYANHGHSHLALKFFHLMRNHGFKPVDVTYISVLSACCNTGLINECYLYFMSMNVDYDLTQRPEHYACLVDLLGRAGQLKLAEGLVLNMPIQSDPVVWIALLGSCARLGDVELGIRSYNALINLDTGNTTAAVLLSNIFAANLMWEDARRLENLVSCGL</sequence>
<feature type="repeat" description="PPR" evidence="2">
    <location>
        <begin position="69"/>
        <end position="103"/>
    </location>
</feature>
<keyword evidence="4" id="KW-1185">Reference proteome</keyword>
<evidence type="ECO:0000313" key="3">
    <source>
        <dbReference type="EMBL" id="KAI5068876.1"/>
    </source>
</evidence>
<feature type="repeat" description="PPR" evidence="2">
    <location>
        <begin position="267"/>
        <end position="301"/>
    </location>
</feature>
<reference evidence="3" key="1">
    <citation type="submission" date="2021-01" db="EMBL/GenBank/DDBJ databases">
        <title>Adiantum capillus-veneris genome.</title>
        <authorList>
            <person name="Fang Y."/>
            <person name="Liao Q."/>
        </authorList>
    </citation>
    <scope>NUCLEOTIDE SEQUENCE</scope>
    <source>
        <strain evidence="3">H3</strain>
        <tissue evidence="3">Leaf</tissue>
    </source>
</reference>
<dbReference type="PANTHER" id="PTHR47926">
    <property type="entry name" value="PENTATRICOPEPTIDE REPEAT-CONTAINING PROTEIN"/>
    <property type="match status" value="1"/>
</dbReference>
<accession>A0A9D4ZDR5</accession>
<dbReference type="Gene3D" id="1.25.40.10">
    <property type="entry name" value="Tetratricopeptide repeat domain"/>
    <property type="match status" value="8"/>
</dbReference>
<dbReference type="GO" id="GO:0003723">
    <property type="term" value="F:RNA binding"/>
    <property type="evidence" value="ECO:0007669"/>
    <property type="project" value="InterPro"/>
</dbReference>
<evidence type="ECO:0000313" key="4">
    <source>
        <dbReference type="Proteomes" id="UP000886520"/>
    </source>
</evidence>
<feature type="repeat" description="PPR" evidence="2">
    <location>
        <begin position="672"/>
        <end position="706"/>
    </location>
</feature>
<feature type="repeat" description="PPR" evidence="2">
    <location>
        <begin position="167"/>
        <end position="201"/>
    </location>
</feature>
<dbReference type="PROSITE" id="PS51375">
    <property type="entry name" value="PPR"/>
    <property type="match status" value="7"/>
</dbReference>
<dbReference type="Pfam" id="PF13041">
    <property type="entry name" value="PPR_2"/>
    <property type="match status" value="6"/>
</dbReference>
<organism evidence="3 4">
    <name type="scientific">Adiantum capillus-veneris</name>
    <name type="common">Maidenhair fern</name>
    <dbReference type="NCBI Taxonomy" id="13818"/>
    <lineage>
        <taxon>Eukaryota</taxon>
        <taxon>Viridiplantae</taxon>
        <taxon>Streptophyta</taxon>
        <taxon>Embryophyta</taxon>
        <taxon>Tracheophyta</taxon>
        <taxon>Polypodiopsida</taxon>
        <taxon>Polypodiidae</taxon>
        <taxon>Polypodiales</taxon>
        <taxon>Pteridineae</taxon>
        <taxon>Pteridaceae</taxon>
        <taxon>Vittarioideae</taxon>
        <taxon>Adiantum</taxon>
    </lineage>
</organism>
<dbReference type="Proteomes" id="UP000886520">
    <property type="component" value="Chromosome 16"/>
</dbReference>
<evidence type="ECO:0008006" key="5">
    <source>
        <dbReference type="Google" id="ProtNLM"/>
    </source>
</evidence>
<dbReference type="AlphaFoldDB" id="A0A9D4ZDR5"/>
<comment type="caution">
    <text evidence="3">The sequence shown here is derived from an EMBL/GenBank/DDBJ whole genome shotgun (WGS) entry which is preliminary data.</text>
</comment>
<evidence type="ECO:0000256" key="1">
    <source>
        <dbReference type="ARBA" id="ARBA00022737"/>
    </source>
</evidence>